<feature type="compositionally biased region" description="Low complexity" evidence="1">
    <location>
        <begin position="66"/>
        <end position="78"/>
    </location>
</feature>
<proteinExistence type="predicted"/>
<protein>
    <submittedName>
        <fullName evidence="4">Spore germination protein D</fullName>
    </submittedName>
</protein>
<keyword evidence="2" id="KW-0732">Signal</keyword>
<keyword evidence="5" id="KW-1185">Reference proteome</keyword>
<feature type="region of interest" description="Disordered" evidence="1">
    <location>
        <begin position="225"/>
        <end position="260"/>
    </location>
</feature>
<dbReference type="NCBIfam" id="NF040801">
    <property type="entry name" value="spore_GerD"/>
    <property type="match status" value="1"/>
</dbReference>
<dbReference type="Proteomes" id="UP001519272">
    <property type="component" value="Unassembled WGS sequence"/>
</dbReference>
<reference evidence="4 5" key="1">
    <citation type="submission" date="2021-03" db="EMBL/GenBank/DDBJ databases">
        <title>Genomic Encyclopedia of Type Strains, Phase IV (KMG-IV): sequencing the most valuable type-strain genomes for metagenomic binning, comparative biology and taxonomic classification.</title>
        <authorList>
            <person name="Goeker M."/>
        </authorList>
    </citation>
    <scope>NUCLEOTIDE SEQUENCE [LARGE SCALE GENOMIC DNA]</scope>
    <source>
        <strain evidence="4 5">DSM 14349</strain>
    </source>
</reference>
<dbReference type="EMBL" id="JAGGKG010000026">
    <property type="protein sequence ID" value="MBP1907403.1"/>
    <property type="molecule type" value="Genomic_DNA"/>
</dbReference>
<evidence type="ECO:0000313" key="4">
    <source>
        <dbReference type="EMBL" id="MBP1907403.1"/>
    </source>
</evidence>
<accession>A0ABS4FXU9</accession>
<sequence length="260" mass="27283">MKKQMCAWLVICMLTSLLTACGSDQGSSSAQSTGGYKESKSMIIDVLKSDEGKKAIYEALTAGPTQSSSPSSSSQSGDSESEGGQQGGGGSGGGGGSSMGIKMLLPSQTSEDVRMAVKETITSPEYKKEIEKIMTDPQFAGDFAKAISAQSKEMHLQLIKDPTYQKSIGDIMKSPDVMKMFLELTKTPDYRKQSMTVMQEAMQSPLFKLQVMELLKTVVQQQLQPTIEKAPGSGEGGKGGGEGSSSGGNSKDSGGEGGQS</sequence>
<dbReference type="RefSeq" id="WP_210090986.1">
    <property type="nucleotide sequence ID" value="NZ_JAGGKG010000026.1"/>
</dbReference>
<name>A0ABS4FXU9_9BACL</name>
<evidence type="ECO:0000259" key="3">
    <source>
        <dbReference type="Pfam" id="PF17898"/>
    </source>
</evidence>
<feature type="compositionally biased region" description="Gly residues" evidence="1">
    <location>
        <begin position="84"/>
        <end position="98"/>
    </location>
</feature>
<evidence type="ECO:0000313" key="5">
    <source>
        <dbReference type="Proteomes" id="UP001519272"/>
    </source>
</evidence>
<dbReference type="Pfam" id="PF17898">
    <property type="entry name" value="GerD"/>
    <property type="match status" value="1"/>
</dbReference>
<dbReference type="InterPro" id="IPR041262">
    <property type="entry name" value="GerD_central"/>
</dbReference>
<evidence type="ECO:0000256" key="1">
    <source>
        <dbReference type="SAM" id="MobiDB-lite"/>
    </source>
</evidence>
<organism evidence="4 5">
    <name type="scientific">Paenibacillus turicensis</name>
    <dbReference type="NCBI Taxonomy" id="160487"/>
    <lineage>
        <taxon>Bacteria</taxon>
        <taxon>Bacillati</taxon>
        <taxon>Bacillota</taxon>
        <taxon>Bacilli</taxon>
        <taxon>Bacillales</taxon>
        <taxon>Paenibacillaceae</taxon>
        <taxon>Paenibacillus</taxon>
    </lineage>
</organism>
<feature type="compositionally biased region" description="Gly residues" evidence="1">
    <location>
        <begin position="233"/>
        <end position="246"/>
    </location>
</feature>
<dbReference type="PROSITE" id="PS51257">
    <property type="entry name" value="PROKAR_LIPOPROTEIN"/>
    <property type="match status" value="1"/>
</dbReference>
<comment type="caution">
    <text evidence="4">The sequence shown here is derived from an EMBL/GenBank/DDBJ whole genome shotgun (WGS) entry which is preliminary data.</text>
</comment>
<feature type="region of interest" description="Disordered" evidence="1">
    <location>
        <begin position="57"/>
        <end position="102"/>
    </location>
</feature>
<gene>
    <name evidence="4" type="ORF">J2Z32_004078</name>
</gene>
<feature type="domain" description="Spore germination GerD central core" evidence="3">
    <location>
        <begin position="110"/>
        <end position="218"/>
    </location>
</feature>
<feature type="chain" id="PRO_5047526653" evidence="2">
    <location>
        <begin position="23"/>
        <end position="260"/>
    </location>
</feature>
<evidence type="ECO:0000256" key="2">
    <source>
        <dbReference type="SAM" id="SignalP"/>
    </source>
</evidence>
<feature type="signal peptide" evidence="2">
    <location>
        <begin position="1"/>
        <end position="22"/>
    </location>
</feature>